<dbReference type="KEGG" id="mcha:111023053"/>
<sequence length="446" mass="51036">MLEAVGQFGPGLIPHSYHEARVTYLKKEVQYTKNLMGDHEVEWKRNGCSLMSDGWTDKRDRTLINFLVHSSVGTLFMEFIDASSCIKTGEKIFQLLDGMVEKIGEENVVQVVTDNASNYVLAGKLLEAKRPHLYWTPCAAHCLDLILEDIGKIEQVKRCLRKAVALSGFIYNHLYVLNMMREFTNQHELVRPAVTRFATSFLILASIHRNKANLRKMFISEKWTTSKWAKDPNRKRAAETVMMPSFWNSVVYTLKASGPLVRVLRLVDGDKPAMGYIYEAMDRAKEAIKSGFNGNEAKYRPIWEIVDKRWDCQLHRPLHAAGYYLNPSLFYDNKERIMQDPEVMDGLIKVIERLIPSIDDQVQCSIELELYNEAKGMFSSNVAIRTRGVKTPAAWWSLYGVNAPILRKLAMRVLSLTCSASGCERNWSVFEHVSENNLVFPLLVED</sequence>
<name>A0A6J1DTS0_MOMCH</name>
<dbReference type="Pfam" id="PF04937">
    <property type="entry name" value="DUF659"/>
    <property type="match status" value="1"/>
</dbReference>
<feature type="domain" description="DUF659" evidence="1">
    <location>
        <begin position="16"/>
        <end position="163"/>
    </location>
</feature>
<keyword evidence="3" id="KW-1185">Reference proteome</keyword>
<dbReference type="OrthoDB" id="2012664at2759"/>
<dbReference type="RefSeq" id="XP_022156081.1">
    <property type="nucleotide sequence ID" value="XM_022300389.1"/>
</dbReference>
<dbReference type="PANTHER" id="PTHR32166">
    <property type="entry name" value="OSJNBA0013A04.12 PROTEIN"/>
    <property type="match status" value="1"/>
</dbReference>
<dbReference type="Pfam" id="PF05699">
    <property type="entry name" value="Dimer_Tnp_hAT"/>
    <property type="match status" value="1"/>
</dbReference>
<dbReference type="Proteomes" id="UP000504603">
    <property type="component" value="Unplaced"/>
</dbReference>
<dbReference type="InterPro" id="IPR008906">
    <property type="entry name" value="HATC_C_dom"/>
</dbReference>
<evidence type="ECO:0000313" key="3">
    <source>
        <dbReference type="Proteomes" id="UP000504603"/>
    </source>
</evidence>
<dbReference type="InterPro" id="IPR012337">
    <property type="entry name" value="RNaseH-like_sf"/>
</dbReference>
<accession>A0A6J1DTS0</accession>
<gene>
    <name evidence="4" type="primary">LOC111023053</name>
</gene>
<dbReference type="PANTHER" id="PTHR32166:SF74">
    <property type="entry name" value="OS05G0256350 PROTEIN"/>
    <property type="match status" value="1"/>
</dbReference>
<dbReference type="GeneID" id="111023053"/>
<organism evidence="3 4">
    <name type="scientific">Momordica charantia</name>
    <name type="common">Bitter gourd</name>
    <name type="synonym">Balsam pear</name>
    <dbReference type="NCBI Taxonomy" id="3673"/>
    <lineage>
        <taxon>Eukaryota</taxon>
        <taxon>Viridiplantae</taxon>
        <taxon>Streptophyta</taxon>
        <taxon>Embryophyta</taxon>
        <taxon>Tracheophyta</taxon>
        <taxon>Spermatophyta</taxon>
        <taxon>Magnoliopsida</taxon>
        <taxon>eudicotyledons</taxon>
        <taxon>Gunneridae</taxon>
        <taxon>Pentapetalae</taxon>
        <taxon>rosids</taxon>
        <taxon>fabids</taxon>
        <taxon>Cucurbitales</taxon>
        <taxon>Cucurbitaceae</taxon>
        <taxon>Momordiceae</taxon>
        <taxon>Momordica</taxon>
    </lineage>
</organism>
<reference evidence="4" key="1">
    <citation type="submission" date="2025-08" db="UniProtKB">
        <authorList>
            <consortium name="RefSeq"/>
        </authorList>
    </citation>
    <scope>IDENTIFICATION</scope>
    <source>
        <strain evidence="4">OHB3-1</strain>
    </source>
</reference>
<proteinExistence type="predicted"/>
<dbReference type="GO" id="GO:0046983">
    <property type="term" value="F:protein dimerization activity"/>
    <property type="evidence" value="ECO:0007669"/>
    <property type="project" value="InterPro"/>
</dbReference>
<evidence type="ECO:0000259" key="1">
    <source>
        <dbReference type="Pfam" id="PF04937"/>
    </source>
</evidence>
<evidence type="ECO:0000313" key="4">
    <source>
        <dbReference type="RefSeq" id="XP_022156081.1"/>
    </source>
</evidence>
<evidence type="ECO:0000259" key="2">
    <source>
        <dbReference type="Pfam" id="PF05699"/>
    </source>
</evidence>
<dbReference type="AlphaFoldDB" id="A0A6J1DTS0"/>
<dbReference type="SUPFAM" id="SSF53098">
    <property type="entry name" value="Ribonuclease H-like"/>
    <property type="match status" value="1"/>
</dbReference>
<protein>
    <submittedName>
        <fullName evidence="4">Uncharacterized protein LOC111023053</fullName>
    </submittedName>
</protein>
<dbReference type="InterPro" id="IPR007021">
    <property type="entry name" value="DUF659"/>
</dbReference>
<feature type="domain" description="HAT C-terminal dimerisation" evidence="2">
    <location>
        <begin position="392"/>
        <end position="430"/>
    </location>
</feature>